<keyword evidence="3" id="KW-0808">Transferase</keyword>
<dbReference type="InterPro" id="IPR001245">
    <property type="entry name" value="Ser-Thr/Tyr_kinase_cat_dom"/>
</dbReference>
<dbReference type="InterPro" id="IPR011009">
    <property type="entry name" value="Kinase-like_dom_sf"/>
</dbReference>
<dbReference type="InterPro" id="IPR000719">
    <property type="entry name" value="Prot_kinase_dom"/>
</dbReference>
<evidence type="ECO:0000256" key="9">
    <source>
        <dbReference type="ARBA" id="ARBA00022989"/>
    </source>
</evidence>
<dbReference type="Gene3D" id="1.10.510.10">
    <property type="entry name" value="Transferase(Phosphotransferase) domain 1"/>
    <property type="match status" value="1"/>
</dbReference>
<dbReference type="Pfam" id="PF12819">
    <property type="entry name" value="Malectin_like"/>
    <property type="match status" value="1"/>
</dbReference>
<keyword evidence="8 12" id="KW-0067">ATP-binding</keyword>
<evidence type="ECO:0000256" key="8">
    <source>
        <dbReference type="ARBA" id="ARBA00022840"/>
    </source>
</evidence>
<keyword evidence="2" id="KW-0723">Serine/threonine-protein kinase</keyword>
<dbReference type="Gene3D" id="2.60.120.430">
    <property type="entry name" value="Galactose-binding lectin"/>
    <property type="match status" value="2"/>
</dbReference>
<dbReference type="InterPro" id="IPR045272">
    <property type="entry name" value="ANXUR1/2-like"/>
</dbReference>
<dbReference type="SUPFAM" id="SSF56112">
    <property type="entry name" value="Protein kinase-like (PK-like)"/>
    <property type="match status" value="1"/>
</dbReference>
<sequence>MKSCRTRRLSLSLRHFLFLGAAAAFLPPDDFLLNCGGNSSVKADDGRIFNPDNGGFSFPSSSPFFSPTSNNVASVSSSDLYTTARVFSEPTEYRFNISQQGKHFLRLHFFPPSVLPHDLRSATFSVAAGGFTLIRNFSFSNSHQNPQVVLKEYVIEIGFDLETLSLHIIPFRGSIAFINAIELISLPEPLFPSSASPVPQGPQVNISQNIAYEICYRINVGGPALSSKNDSLWRIWNTDSIRHSPGVSIYSAPDMVYATAREMADANVGNQMFNISWMFSVDSGFQYLVRLHFCDFLSTSPHSLLFNVYINNQSAMSSFDVSNKLKEMTTAYVVDFIVDVVMLVEKIFVQIGPTDMNNVQPNAFLNGIEIMKLSDAEGRLSAGSYVSSGPSNGFRRLLAFSEIKDGTENFDDSLLLGVGGFGKVYKGVLENGLTVAVKRANSQSQQGLVEFRTEIEMLSKLRHRHLVSLIGYCHEPNEMVLVYDFMAGGALRKHLYGSDLPPLSWKQRLEICIGAAKGLHYLHTGAAETIIHRDVKTSNILLDENLTAKVADFGLSKMGPTLDQTHVSTVVKGSFGYLDPEYFRSQRLTEKSDVYSFGVVMLEVLCARPAINPALSRDQINIVEWAMNWQRRGQLEKVIDPHLVGTISIESLRKFGETTKKCLAEHGIERPAMGDVLWNLEYSLQLQESFTKIAGDENSTNAIGGILEWVTNVTEVEHDNSSLISDEADPSTSRLFSQIIDPKGR</sequence>
<dbReference type="GO" id="GO:0004714">
    <property type="term" value="F:transmembrane receptor protein tyrosine kinase activity"/>
    <property type="evidence" value="ECO:0007669"/>
    <property type="project" value="InterPro"/>
</dbReference>
<evidence type="ECO:0000256" key="1">
    <source>
        <dbReference type="ARBA" id="ARBA00004479"/>
    </source>
</evidence>
<dbReference type="GO" id="GO:0005886">
    <property type="term" value="C:plasma membrane"/>
    <property type="evidence" value="ECO:0007669"/>
    <property type="project" value="TreeGrafter"/>
</dbReference>
<name>A0AAP0FWU3_9ASPA</name>
<evidence type="ECO:0000313" key="16">
    <source>
        <dbReference type="Proteomes" id="UP001418222"/>
    </source>
</evidence>
<keyword evidence="16" id="KW-1185">Reference proteome</keyword>
<dbReference type="InterPro" id="IPR017441">
    <property type="entry name" value="Protein_kinase_ATP_BS"/>
</dbReference>
<dbReference type="Gene3D" id="3.30.200.20">
    <property type="entry name" value="Phosphorylase Kinase, domain 1"/>
    <property type="match status" value="1"/>
</dbReference>
<evidence type="ECO:0000256" key="5">
    <source>
        <dbReference type="ARBA" id="ARBA00022729"/>
    </source>
</evidence>
<evidence type="ECO:0000256" key="2">
    <source>
        <dbReference type="ARBA" id="ARBA00022527"/>
    </source>
</evidence>
<keyword evidence="10" id="KW-0472">Membrane</keyword>
<dbReference type="FunFam" id="2.60.120.430:FF:000001">
    <property type="entry name" value="Receptor-like protein kinase FERONIA"/>
    <property type="match status" value="1"/>
</dbReference>
<dbReference type="Proteomes" id="UP001418222">
    <property type="component" value="Unassembled WGS sequence"/>
</dbReference>
<gene>
    <name evidence="15" type="primary">THE1</name>
    <name evidence="15" type="ORF">KSP39_PZI021723</name>
</gene>
<dbReference type="SMART" id="SM00220">
    <property type="entry name" value="S_TKc"/>
    <property type="match status" value="1"/>
</dbReference>
<dbReference type="FunFam" id="2.60.120.430:FF:000003">
    <property type="entry name" value="FERONIA receptor-like kinase"/>
    <property type="match status" value="1"/>
</dbReference>
<evidence type="ECO:0000256" key="12">
    <source>
        <dbReference type="PROSITE-ProRule" id="PRU10141"/>
    </source>
</evidence>
<dbReference type="InterPro" id="IPR008271">
    <property type="entry name" value="Ser/Thr_kinase_AS"/>
</dbReference>
<dbReference type="PROSITE" id="PS50011">
    <property type="entry name" value="PROTEIN_KINASE_DOM"/>
    <property type="match status" value="1"/>
</dbReference>
<dbReference type="FunFam" id="3.30.200.20:FF:000039">
    <property type="entry name" value="receptor-like protein kinase FERONIA"/>
    <property type="match status" value="1"/>
</dbReference>
<reference evidence="15 16" key="1">
    <citation type="journal article" date="2022" name="Nat. Plants">
        <title>Genomes of leafy and leafless Platanthera orchids illuminate the evolution of mycoheterotrophy.</title>
        <authorList>
            <person name="Li M.H."/>
            <person name="Liu K.W."/>
            <person name="Li Z."/>
            <person name="Lu H.C."/>
            <person name="Ye Q.L."/>
            <person name="Zhang D."/>
            <person name="Wang J.Y."/>
            <person name="Li Y.F."/>
            <person name="Zhong Z.M."/>
            <person name="Liu X."/>
            <person name="Yu X."/>
            <person name="Liu D.K."/>
            <person name="Tu X.D."/>
            <person name="Liu B."/>
            <person name="Hao Y."/>
            <person name="Liao X.Y."/>
            <person name="Jiang Y.T."/>
            <person name="Sun W.H."/>
            <person name="Chen J."/>
            <person name="Chen Y.Q."/>
            <person name="Ai Y."/>
            <person name="Zhai J.W."/>
            <person name="Wu S.S."/>
            <person name="Zhou Z."/>
            <person name="Hsiao Y.Y."/>
            <person name="Wu W.L."/>
            <person name="Chen Y.Y."/>
            <person name="Lin Y.F."/>
            <person name="Hsu J.L."/>
            <person name="Li C.Y."/>
            <person name="Wang Z.W."/>
            <person name="Zhao X."/>
            <person name="Zhong W.Y."/>
            <person name="Ma X.K."/>
            <person name="Ma L."/>
            <person name="Huang J."/>
            <person name="Chen G.Z."/>
            <person name="Huang M.Z."/>
            <person name="Huang L."/>
            <person name="Peng D.H."/>
            <person name="Luo Y.B."/>
            <person name="Zou S.Q."/>
            <person name="Chen S.P."/>
            <person name="Lan S."/>
            <person name="Tsai W.C."/>
            <person name="Van de Peer Y."/>
            <person name="Liu Z.J."/>
        </authorList>
    </citation>
    <scope>NUCLEOTIDE SEQUENCE [LARGE SCALE GENOMIC DNA]</scope>
    <source>
        <strain evidence="15">Lor287</strain>
    </source>
</reference>
<evidence type="ECO:0000256" key="7">
    <source>
        <dbReference type="ARBA" id="ARBA00022777"/>
    </source>
</evidence>
<dbReference type="InterPro" id="IPR024788">
    <property type="entry name" value="Malectin-like_Carb-bd_dom"/>
</dbReference>
<evidence type="ECO:0000313" key="15">
    <source>
        <dbReference type="EMBL" id="KAK8919382.1"/>
    </source>
</evidence>
<dbReference type="GO" id="GO:0005524">
    <property type="term" value="F:ATP binding"/>
    <property type="evidence" value="ECO:0007669"/>
    <property type="project" value="UniProtKB-UniRule"/>
</dbReference>
<keyword evidence="4" id="KW-0812">Transmembrane</keyword>
<dbReference type="CDD" id="cd14066">
    <property type="entry name" value="STKc_IRAK"/>
    <property type="match status" value="1"/>
</dbReference>
<organism evidence="15 16">
    <name type="scientific">Platanthera zijinensis</name>
    <dbReference type="NCBI Taxonomy" id="2320716"/>
    <lineage>
        <taxon>Eukaryota</taxon>
        <taxon>Viridiplantae</taxon>
        <taxon>Streptophyta</taxon>
        <taxon>Embryophyta</taxon>
        <taxon>Tracheophyta</taxon>
        <taxon>Spermatophyta</taxon>
        <taxon>Magnoliopsida</taxon>
        <taxon>Liliopsida</taxon>
        <taxon>Asparagales</taxon>
        <taxon>Orchidaceae</taxon>
        <taxon>Orchidoideae</taxon>
        <taxon>Orchideae</taxon>
        <taxon>Orchidinae</taxon>
        <taxon>Platanthera</taxon>
    </lineage>
</organism>
<proteinExistence type="predicted"/>
<keyword evidence="15" id="KW-0675">Receptor</keyword>
<feature type="domain" description="Protein kinase" evidence="14">
    <location>
        <begin position="410"/>
        <end position="690"/>
    </location>
</feature>
<comment type="caution">
    <text evidence="15">The sequence shown here is derived from an EMBL/GenBank/DDBJ whole genome shotgun (WGS) entry which is preliminary data.</text>
</comment>
<dbReference type="GO" id="GO:0009506">
    <property type="term" value="C:plasmodesma"/>
    <property type="evidence" value="ECO:0007669"/>
    <property type="project" value="TreeGrafter"/>
</dbReference>
<dbReference type="GO" id="GO:0004674">
    <property type="term" value="F:protein serine/threonine kinase activity"/>
    <property type="evidence" value="ECO:0007669"/>
    <property type="project" value="UniProtKB-KW"/>
</dbReference>
<feature type="binding site" evidence="12">
    <location>
        <position position="438"/>
    </location>
    <ligand>
        <name>ATP</name>
        <dbReference type="ChEBI" id="CHEBI:30616"/>
    </ligand>
</feature>
<evidence type="ECO:0000256" key="11">
    <source>
        <dbReference type="ARBA" id="ARBA00023180"/>
    </source>
</evidence>
<evidence type="ECO:0000259" key="14">
    <source>
        <dbReference type="PROSITE" id="PS50011"/>
    </source>
</evidence>
<dbReference type="PANTHER" id="PTHR27003:SF393">
    <property type="entry name" value="RECEPTOR-LIKE PROTEIN KINASE THESEUS 1"/>
    <property type="match status" value="1"/>
</dbReference>
<evidence type="ECO:0000256" key="3">
    <source>
        <dbReference type="ARBA" id="ARBA00022679"/>
    </source>
</evidence>
<protein>
    <submittedName>
        <fullName evidence="15">Receptor-like protein kinase THESEUS 1</fullName>
    </submittedName>
</protein>
<keyword evidence="11" id="KW-0325">Glycoprotein</keyword>
<dbReference type="PROSITE" id="PS00108">
    <property type="entry name" value="PROTEIN_KINASE_ST"/>
    <property type="match status" value="1"/>
</dbReference>
<keyword evidence="9" id="KW-1133">Transmembrane helix</keyword>
<keyword evidence="5 13" id="KW-0732">Signal</keyword>
<dbReference type="Pfam" id="PF07714">
    <property type="entry name" value="PK_Tyr_Ser-Thr"/>
    <property type="match status" value="1"/>
</dbReference>
<dbReference type="EMBL" id="JBBWWQ010000019">
    <property type="protein sequence ID" value="KAK8919382.1"/>
    <property type="molecule type" value="Genomic_DNA"/>
</dbReference>
<dbReference type="AlphaFoldDB" id="A0AAP0FWU3"/>
<keyword evidence="6 12" id="KW-0547">Nucleotide-binding</keyword>
<feature type="chain" id="PRO_5042842917" evidence="13">
    <location>
        <begin position="25"/>
        <end position="745"/>
    </location>
</feature>
<feature type="signal peptide" evidence="13">
    <location>
        <begin position="1"/>
        <end position="24"/>
    </location>
</feature>
<evidence type="ECO:0000256" key="6">
    <source>
        <dbReference type="ARBA" id="ARBA00022741"/>
    </source>
</evidence>
<evidence type="ECO:0000256" key="13">
    <source>
        <dbReference type="SAM" id="SignalP"/>
    </source>
</evidence>
<evidence type="ECO:0000256" key="10">
    <source>
        <dbReference type="ARBA" id="ARBA00023136"/>
    </source>
</evidence>
<dbReference type="FunFam" id="1.10.510.10:FF:000058">
    <property type="entry name" value="Receptor-like protein kinase FERONIA"/>
    <property type="match status" value="1"/>
</dbReference>
<keyword evidence="7 15" id="KW-0418">Kinase</keyword>
<accession>A0AAP0FWU3</accession>
<dbReference type="PROSITE" id="PS00107">
    <property type="entry name" value="PROTEIN_KINASE_ATP"/>
    <property type="match status" value="1"/>
</dbReference>
<evidence type="ECO:0000256" key="4">
    <source>
        <dbReference type="ARBA" id="ARBA00022692"/>
    </source>
</evidence>
<comment type="subcellular location">
    <subcellularLocation>
        <location evidence="1">Membrane</location>
        <topology evidence="1">Single-pass type I membrane protein</topology>
    </subcellularLocation>
</comment>
<dbReference type="PANTHER" id="PTHR27003">
    <property type="entry name" value="OS07G0166700 PROTEIN"/>
    <property type="match status" value="1"/>
</dbReference>